<evidence type="ECO:0000313" key="2">
    <source>
        <dbReference type="Proteomes" id="UP000018725"/>
    </source>
</evidence>
<sequence length="288" mass="31412">MRHLDGNSHPLRMPLMILFAGLALAGCSPKDHSRATVISGEQGRAGAQLAYEHELTLALPGALLAPRMQATREACESARFGACNILGITEDGNGGEIILRIAPGGVEPMVTLAAEGGKLGQRITRAEDLADAVADVRRRQDRLQAQQQRLDELAKRKDITVSDLIALSKEQAGIENELQALAQVAAGQQHRLDTNRVTLNFRSSDGANQASRFSRMFSNLGTNLVDGTADALERASYVLPFVILAFPVVWLWVWLWRRFVVSHRLAVASGLAPRRAAKQPRNQEPKDT</sequence>
<proteinExistence type="predicted"/>
<keyword evidence="2" id="KW-1185">Reference proteome</keyword>
<name>A0ACA7P446_9PSED</name>
<reference evidence="1 2" key="1">
    <citation type="journal article" date="2014" name="Genome Announc.">
        <title>Complete Genome Sequence of Pseudomonas sp. Strain TKP, Isolated from a gamma-Hexachlorocyclohexane-Degrading Mixed Culture.</title>
        <authorList>
            <person name="Ohtsubo Y."/>
            <person name="Kishida K."/>
            <person name="Sato T."/>
            <person name="Tabata M."/>
            <person name="Kawasumi T."/>
            <person name="Ogura Y."/>
            <person name="Hayashi T."/>
            <person name="Tsuda M."/>
            <person name="Nagata Y."/>
        </authorList>
    </citation>
    <scope>NUCLEOTIDE SEQUENCE [LARGE SCALE GENOMIC DNA]</scope>
    <source>
        <strain evidence="1 2">TKP</strain>
    </source>
</reference>
<gene>
    <name evidence="1" type="ORF">U771_11170</name>
</gene>
<organism evidence="1 2">
    <name type="scientific">Pseudomonas gorinensis</name>
    <dbReference type="NCBI Taxonomy" id="3240790"/>
    <lineage>
        <taxon>Bacteria</taxon>
        <taxon>Pseudomonadati</taxon>
        <taxon>Pseudomonadota</taxon>
        <taxon>Gammaproteobacteria</taxon>
        <taxon>Pseudomonadales</taxon>
        <taxon>Pseudomonadaceae</taxon>
        <taxon>Pseudomonas</taxon>
    </lineage>
</organism>
<dbReference type="Proteomes" id="UP000018725">
    <property type="component" value="Chromosome"/>
</dbReference>
<accession>A0ACA7P446</accession>
<protein>
    <submittedName>
        <fullName evidence="1">Uncharacterized protein</fullName>
    </submittedName>
</protein>
<evidence type="ECO:0000313" key="1">
    <source>
        <dbReference type="EMBL" id="AHC34763.1"/>
    </source>
</evidence>
<dbReference type="EMBL" id="CP006852">
    <property type="protein sequence ID" value="AHC34763.1"/>
    <property type="molecule type" value="Genomic_DNA"/>
</dbReference>